<evidence type="ECO:0000313" key="2">
    <source>
        <dbReference type="EMBL" id="GAI34492.1"/>
    </source>
</evidence>
<comment type="caution">
    <text evidence="2">The sequence shown here is derived from an EMBL/GenBank/DDBJ whole genome shotgun (WGS) entry which is preliminary data.</text>
</comment>
<evidence type="ECO:0000259" key="1">
    <source>
        <dbReference type="Pfam" id="PF16177"/>
    </source>
</evidence>
<organism evidence="2">
    <name type="scientific">marine sediment metagenome</name>
    <dbReference type="NCBI Taxonomy" id="412755"/>
    <lineage>
        <taxon>unclassified sequences</taxon>
        <taxon>metagenomes</taxon>
        <taxon>ecological metagenomes</taxon>
    </lineage>
</organism>
<sequence length="46" mass="5434">MTATRALHARSLSDPEGFWAEQARRIDWETPFDTVLDDSRPPFTRW</sequence>
<dbReference type="AlphaFoldDB" id="X1MS70"/>
<dbReference type="Pfam" id="PF16177">
    <property type="entry name" value="ACAS_N"/>
    <property type="match status" value="1"/>
</dbReference>
<dbReference type="EMBL" id="BARV01032474">
    <property type="protein sequence ID" value="GAI34492.1"/>
    <property type="molecule type" value="Genomic_DNA"/>
</dbReference>
<dbReference type="InterPro" id="IPR042099">
    <property type="entry name" value="ANL_N_sf"/>
</dbReference>
<gene>
    <name evidence="2" type="ORF">S06H3_51195</name>
</gene>
<dbReference type="Gene3D" id="3.40.50.12780">
    <property type="entry name" value="N-terminal domain of ligase-like"/>
    <property type="match status" value="1"/>
</dbReference>
<reference evidence="2" key="1">
    <citation type="journal article" date="2014" name="Front. Microbiol.">
        <title>High frequency of phylogenetically diverse reductive dehalogenase-homologous genes in deep subseafloor sedimentary metagenomes.</title>
        <authorList>
            <person name="Kawai M."/>
            <person name="Futagami T."/>
            <person name="Toyoda A."/>
            <person name="Takaki Y."/>
            <person name="Nishi S."/>
            <person name="Hori S."/>
            <person name="Arai W."/>
            <person name="Tsubouchi T."/>
            <person name="Morono Y."/>
            <person name="Uchiyama I."/>
            <person name="Ito T."/>
            <person name="Fujiyama A."/>
            <person name="Inagaki F."/>
            <person name="Takami H."/>
        </authorList>
    </citation>
    <scope>NUCLEOTIDE SEQUENCE</scope>
    <source>
        <strain evidence="2">Expedition CK06-06</strain>
    </source>
</reference>
<dbReference type="InterPro" id="IPR032387">
    <property type="entry name" value="ACAS_N"/>
</dbReference>
<protein>
    <recommendedName>
        <fullName evidence="1">Acetyl-coenzyme A synthetase N-terminal domain-containing protein</fullName>
    </recommendedName>
</protein>
<feature type="non-terminal residue" evidence="2">
    <location>
        <position position="46"/>
    </location>
</feature>
<feature type="domain" description="Acetyl-coenzyme A synthetase N-terminal" evidence="1">
    <location>
        <begin position="5"/>
        <end position="46"/>
    </location>
</feature>
<name>X1MS70_9ZZZZ</name>
<proteinExistence type="predicted"/>
<accession>X1MS70</accession>